<proteinExistence type="inferred from homology"/>
<gene>
    <name evidence="4" type="primary">epaO</name>
    <name evidence="4" type="ORF">DM82_4944</name>
</gene>
<evidence type="ECO:0000313" key="5">
    <source>
        <dbReference type="Proteomes" id="UP000029424"/>
    </source>
</evidence>
<evidence type="ECO:0000256" key="2">
    <source>
        <dbReference type="SAM" id="MobiDB-lite"/>
    </source>
</evidence>
<dbReference type="NCBIfam" id="TIGR02551">
    <property type="entry name" value="SpaO_YscQ"/>
    <property type="match status" value="1"/>
</dbReference>
<dbReference type="Proteomes" id="UP000029424">
    <property type="component" value="Chromosome 2"/>
</dbReference>
<organism evidence="4 5">
    <name type="scientific">Burkholderia oklahomensis</name>
    <dbReference type="NCBI Taxonomy" id="342113"/>
    <lineage>
        <taxon>Bacteria</taxon>
        <taxon>Pseudomonadati</taxon>
        <taxon>Pseudomonadota</taxon>
        <taxon>Betaproteobacteria</taxon>
        <taxon>Burkholderiales</taxon>
        <taxon>Burkholderiaceae</taxon>
        <taxon>Burkholderia</taxon>
        <taxon>pseudomallei group</taxon>
    </lineage>
</organism>
<dbReference type="GO" id="GO:0030254">
    <property type="term" value="P:protein secretion by the type III secretion system"/>
    <property type="evidence" value="ECO:0007669"/>
    <property type="project" value="InterPro"/>
</dbReference>
<dbReference type="KEGG" id="bok:DM82_4944"/>
<keyword evidence="5" id="KW-1185">Reference proteome</keyword>
<dbReference type="InterPro" id="IPR036429">
    <property type="entry name" value="SpoA-like_sf"/>
</dbReference>
<feature type="domain" description="Flagellar motor switch protein FliN-like C-terminal" evidence="3">
    <location>
        <begin position="353"/>
        <end position="423"/>
    </location>
</feature>
<comment type="similarity">
    <text evidence="1">Belongs to the FliN/MopA/SpaO family.</text>
</comment>
<dbReference type="GO" id="GO:0071978">
    <property type="term" value="P:bacterial-type flagellum-dependent swarming motility"/>
    <property type="evidence" value="ECO:0007669"/>
    <property type="project" value="TreeGrafter"/>
</dbReference>
<dbReference type="PANTHER" id="PTHR30034:SF6">
    <property type="entry name" value="YOP PROTEINS TRANSLOCATION PROTEIN Q"/>
    <property type="match status" value="1"/>
</dbReference>
<evidence type="ECO:0000256" key="1">
    <source>
        <dbReference type="ARBA" id="ARBA00009226"/>
    </source>
</evidence>
<dbReference type="EMBL" id="CP008727">
    <property type="protein sequence ID" value="AIO70803.1"/>
    <property type="molecule type" value="Genomic_DNA"/>
</dbReference>
<dbReference type="InterPro" id="IPR001543">
    <property type="entry name" value="FliN-like_C"/>
</dbReference>
<dbReference type="PANTHER" id="PTHR30034">
    <property type="entry name" value="FLAGELLAR MOTOR SWITCH PROTEIN FLIM"/>
    <property type="match status" value="1"/>
</dbReference>
<evidence type="ECO:0000313" key="4">
    <source>
        <dbReference type="EMBL" id="AIO70803.1"/>
    </source>
</evidence>
<protein>
    <submittedName>
        <fullName evidence="4">Type III secretion apparatus protein, YscQ/HrcQ family</fullName>
    </submittedName>
</protein>
<dbReference type="AlphaFoldDB" id="A0AAI8BDE0"/>
<dbReference type="InterPro" id="IPR013385">
    <property type="entry name" value="T3SS_SpaO/YscQ/SpaO"/>
</dbReference>
<evidence type="ECO:0000259" key="3">
    <source>
        <dbReference type="Pfam" id="PF01052"/>
    </source>
</evidence>
<dbReference type="SUPFAM" id="SSF101801">
    <property type="entry name" value="Surface presentation of antigens (SPOA)"/>
    <property type="match status" value="1"/>
</dbReference>
<sequence>MASPFAVDPTEDVTCANGLAAPMSAARPHAVDRPENRSTSLQPSATHIATPAIAPFSPARITPAAARASKTLFDARIDALAASVTGLTSWGRVPVDDLLVYLDLLVDPAIIELSLGPSEGVSAFSVFIAIDLDTHPELNISAYPECDGSRAHSLASGEIAMRQAVAGILLAPLIERLVHCGLPSPSVVSVTRRRLADRADDDWRGQPAFRLSLTLDERRIDCAISLPLRGYDIVDALLRALPAVRRPALMIPGALIVGVRSLPVNTLGALKAGDVLLRSLFPRFDATLLTTGTPAAASLCAVAAWGARGHARLHAAVQLDVQSFILLKEFSMSEDADQADAGLAVATADEPARIGELELPVQFEIDTVSLPIDQLSVLEPGYVIELPVAVADARLRIVVHGQTVGFGELVAVGEHLGVRIIRMAHRHDSDQ</sequence>
<dbReference type="Gene3D" id="2.30.330.10">
    <property type="entry name" value="SpoA-like"/>
    <property type="match status" value="1"/>
</dbReference>
<name>A0AAI8BDE0_9BURK</name>
<reference evidence="4 5" key="1">
    <citation type="submission" date="2014-06" db="EMBL/GenBank/DDBJ databases">
        <authorList>
            <person name="Bishop-Lilly K.A."/>
            <person name="Broomall S.M."/>
            <person name="Chain P.S."/>
            <person name="Chertkov O."/>
            <person name="Coyne S.R."/>
            <person name="Daligault H.E."/>
            <person name="Davenport K.W."/>
            <person name="Erkkila T."/>
            <person name="Frey K.G."/>
            <person name="Gibbons H.S."/>
            <person name="Gu W."/>
            <person name="Jaissle J."/>
            <person name="Johnson S.L."/>
            <person name="Koroleva G.I."/>
            <person name="Ladner J.T."/>
            <person name="Lo C.-C."/>
            <person name="Minogue T.D."/>
            <person name="Munk C."/>
            <person name="Palacios G.F."/>
            <person name="Redden C.L."/>
            <person name="Rosenzweig C.N."/>
            <person name="Scholz M.B."/>
            <person name="Teshima H."/>
            <person name="Xu Y."/>
        </authorList>
    </citation>
    <scope>NUCLEOTIDE SEQUENCE [LARGE SCALE GENOMIC DNA]</scope>
    <source>
        <strain evidence="4 5">EO147</strain>
    </source>
</reference>
<dbReference type="Pfam" id="PF01052">
    <property type="entry name" value="FliMN_C"/>
    <property type="match status" value="1"/>
</dbReference>
<accession>A0AAI8BDE0</accession>
<feature type="region of interest" description="Disordered" evidence="2">
    <location>
        <begin position="24"/>
        <end position="44"/>
    </location>
</feature>
<dbReference type="GO" id="GO:0050918">
    <property type="term" value="P:positive chemotaxis"/>
    <property type="evidence" value="ECO:0007669"/>
    <property type="project" value="TreeGrafter"/>
</dbReference>